<dbReference type="EMBL" id="SHLD01000001">
    <property type="protein sequence ID" value="RZU72869.1"/>
    <property type="molecule type" value="Genomic_DNA"/>
</dbReference>
<dbReference type="Pfam" id="PF15586">
    <property type="entry name" value="Imm8"/>
    <property type="match status" value="1"/>
</dbReference>
<dbReference type="AlphaFoldDB" id="A0A4Q8B7P1"/>
<comment type="caution">
    <text evidence="1">The sequence shown here is derived from an EMBL/GenBank/DDBJ whole genome shotgun (WGS) entry which is preliminary data.</text>
</comment>
<dbReference type="Proteomes" id="UP000294114">
    <property type="component" value="Unassembled WGS sequence"/>
</dbReference>
<evidence type="ECO:0000313" key="2">
    <source>
        <dbReference type="Proteomes" id="UP000294114"/>
    </source>
</evidence>
<evidence type="ECO:0000313" key="1">
    <source>
        <dbReference type="EMBL" id="RZU72869.1"/>
    </source>
</evidence>
<protein>
    <submittedName>
        <fullName evidence="1">Immunity protein 8 of polymorphic toxin system</fullName>
    </submittedName>
</protein>
<gene>
    <name evidence="1" type="ORF">EV384_1256</name>
</gene>
<dbReference type="RefSeq" id="WP_130330966.1">
    <property type="nucleotide sequence ID" value="NZ_SHLD01000001.1"/>
</dbReference>
<keyword evidence="2" id="KW-1185">Reference proteome</keyword>
<reference evidence="1 2" key="1">
    <citation type="submission" date="2019-02" db="EMBL/GenBank/DDBJ databases">
        <title>Sequencing the genomes of 1000 actinobacteria strains.</title>
        <authorList>
            <person name="Klenk H.-P."/>
        </authorList>
    </citation>
    <scope>NUCLEOTIDE SEQUENCE [LARGE SCALE GENOMIC DNA]</scope>
    <source>
        <strain evidence="1 2">DSM 45612</strain>
    </source>
</reference>
<accession>A0A4Q8B7P1</accession>
<dbReference type="OrthoDB" id="5521406at2"/>
<proteinExistence type="predicted"/>
<organism evidence="1 2">
    <name type="scientific">Micromonospora kangleipakensis</name>
    <dbReference type="NCBI Taxonomy" id="1077942"/>
    <lineage>
        <taxon>Bacteria</taxon>
        <taxon>Bacillati</taxon>
        <taxon>Actinomycetota</taxon>
        <taxon>Actinomycetes</taxon>
        <taxon>Micromonosporales</taxon>
        <taxon>Micromonosporaceae</taxon>
        <taxon>Micromonospora</taxon>
    </lineage>
</organism>
<dbReference type="InterPro" id="IPR028964">
    <property type="entry name" value="Imm8"/>
</dbReference>
<sequence length="115" mass="12999">MRAEVRHVRFPDMESDQPFDPRNTLQLVEVYVGVVGEPGEEQYQVSACTPAALVDLLVRQPFLVGRHWLFVAEFSPAPVEAALRKLIGNVEATSRTELAEKVGRIGLWEFEDYRG</sequence>
<name>A0A4Q8B7P1_9ACTN</name>